<feature type="compositionally biased region" description="Basic and acidic residues" evidence="2">
    <location>
        <begin position="1"/>
        <end position="11"/>
    </location>
</feature>
<dbReference type="AlphaFoldDB" id="A0AAD9CXG0"/>
<organism evidence="4 5">
    <name type="scientific">Papiliotrema laurentii</name>
    <name type="common">Cryptococcus laurentii</name>
    <dbReference type="NCBI Taxonomy" id="5418"/>
    <lineage>
        <taxon>Eukaryota</taxon>
        <taxon>Fungi</taxon>
        <taxon>Dikarya</taxon>
        <taxon>Basidiomycota</taxon>
        <taxon>Agaricomycotina</taxon>
        <taxon>Tremellomycetes</taxon>
        <taxon>Tremellales</taxon>
        <taxon>Rhynchogastremaceae</taxon>
        <taxon>Papiliotrema</taxon>
    </lineage>
</organism>
<dbReference type="PANTHER" id="PTHR12175">
    <property type="entry name" value="AD039 HT014 THIOREDOXIN FAMILY TRP26"/>
    <property type="match status" value="1"/>
</dbReference>
<feature type="region of interest" description="Disordered" evidence="2">
    <location>
        <begin position="1"/>
        <end position="27"/>
    </location>
</feature>
<evidence type="ECO:0000313" key="5">
    <source>
        <dbReference type="Proteomes" id="UP001182556"/>
    </source>
</evidence>
<keyword evidence="5" id="KW-1185">Reference proteome</keyword>
<proteinExistence type="inferred from homology"/>
<dbReference type="Pfam" id="PF06201">
    <property type="entry name" value="PITH"/>
    <property type="match status" value="1"/>
</dbReference>
<evidence type="ECO:0000313" key="4">
    <source>
        <dbReference type="EMBL" id="KAK1923734.1"/>
    </source>
</evidence>
<protein>
    <submittedName>
        <fullName evidence="4">PITH domain-containing protein</fullName>
    </submittedName>
</protein>
<evidence type="ECO:0000256" key="2">
    <source>
        <dbReference type="SAM" id="MobiDB-lite"/>
    </source>
</evidence>
<dbReference type="EMBL" id="JAODAN010000006">
    <property type="protein sequence ID" value="KAK1923734.1"/>
    <property type="molecule type" value="Genomic_DNA"/>
</dbReference>
<dbReference type="InterPro" id="IPR045099">
    <property type="entry name" value="PITH1-like"/>
</dbReference>
<evidence type="ECO:0000256" key="1">
    <source>
        <dbReference type="ARBA" id="ARBA00025788"/>
    </source>
</evidence>
<dbReference type="PANTHER" id="PTHR12175:SF1">
    <property type="entry name" value="PITH DOMAIN-CONTAINING PROTEIN 1"/>
    <property type="match status" value="1"/>
</dbReference>
<dbReference type="SUPFAM" id="SSF49785">
    <property type="entry name" value="Galactose-binding domain-like"/>
    <property type="match status" value="1"/>
</dbReference>
<dbReference type="InterPro" id="IPR008979">
    <property type="entry name" value="Galactose-bd-like_sf"/>
</dbReference>
<dbReference type="PROSITE" id="PS51532">
    <property type="entry name" value="PITH"/>
    <property type="match status" value="1"/>
</dbReference>
<dbReference type="InterPro" id="IPR037047">
    <property type="entry name" value="PITH_dom_sf"/>
</dbReference>
<gene>
    <name evidence="4" type="ORF">DB88DRAFT_492247</name>
</gene>
<sequence length="217" mass="23312">MSCHDEHDHGHGSGGHGHSHDVPLTSGPADSLYGQVDLVHVSALNAQGGGEAGQNVIKAWDDRDDETKWCESDADDSLIIHIPFISSVSLRSITLKAGPSGKTPSALHLFKDGQGMDFSDAEARTPTQVLDVVEGRDGAEYQVKAAKFAGMTSLTVYIPGNNSDGDEDTTRVFYIGLRGKWTPLPNELGQIVYESAARPTDHKMEHVTEGQSWGPGY</sequence>
<comment type="similarity">
    <text evidence="1">Belongs to the PITHD1 family.</text>
</comment>
<dbReference type="GO" id="GO:0005737">
    <property type="term" value="C:cytoplasm"/>
    <property type="evidence" value="ECO:0007669"/>
    <property type="project" value="UniProtKB-ARBA"/>
</dbReference>
<dbReference type="Gene3D" id="2.60.120.470">
    <property type="entry name" value="PITH domain"/>
    <property type="match status" value="1"/>
</dbReference>
<accession>A0AAD9CXG0</accession>
<dbReference type="InterPro" id="IPR010400">
    <property type="entry name" value="PITH_dom"/>
</dbReference>
<reference evidence="4" key="1">
    <citation type="submission" date="2023-02" db="EMBL/GenBank/DDBJ databases">
        <title>Identification and recombinant expression of a fungal hydrolase from Papiliotrema laurentii that hydrolyzes apple cutin and clears colloidal polyester polyurethane.</title>
        <authorList>
            <consortium name="DOE Joint Genome Institute"/>
            <person name="Roman V.A."/>
            <person name="Bojanowski C."/>
            <person name="Crable B.R."/>
            <person name="Wagner D.N."/>
            <person name="Hung C.S."/>
            <person name="Nadeau L.J."/>
            <person name="Schratz L."/>
            <person name="Haridas S."/>
            <person name="Pangilinan J."/>
            <person name="Lipzen A."/>
            <person name="Na H."/>
            <person name="Yan M."/>
            <person name="Ng V."/>
            <person name="Grigoriev I.V."/>
            <person name="Spatafora J.W."/>
            <person name="Barlow D."/>
            <person name="Biffinger J."/>
            <person name="Kelley-Loughnane N."/>
            <person name="Varaljay V.A."/>
            <person name="Crookes-Goodson W.J."/>
        </authorList>
    </citation>
    <scope>NUCLEOTIDE SEQUENCE</scope>
    <source>
        <strain evidence="4">5307AH</strain>
    </source>
</reference>
<comment type="caution">
    <text evidence="4">The sequence shown here is derived from an EMBL/GenBank/DDBJ whole genome shotgun (WGS) entry which is preliminary data.</text>
</comment>
<dbReference type="Proteomes" id="UP001182556">
    <property type="component" value="Unassembled WGS sequence"/>
</dbReference>
<dbReference type="GO" id="GO:0005634">
    <property type="term" value="C:nucleus"/>
    <property type="evidence" value="ECO:0007669"/>
    <property type="project" value="TreeGrafter"/>
</dbReference>
<feature type="domain" description="PITH" evidence="3">
    <location>
        <begin position="21"/>
        <end position="197"/>
    </location>
</feature>
<name>A0AAD9CXG0_PAPLA</name>
<evidence type="ECO:0000259" key="3">
    <source>
        <dbReference type="PROSITE" id="PS51532"/>
    </source>
</evidence>